<comment type="similarity">
    <text evidence="1">Belongs to the sigma-70 factor family. ECF subfamily.</text>
</comment>
<accession>A0AAE3ZZI1</accession>
<protein>
    <submittedName>
        <fullName evidence="7">RNA polymerase sigma-70 factor (ECF subfamily)</fullName>
    </submittedName>
</protein>
<dbReference type="NCBIfam" id="TIGR02937">
    <property type="entry name" value="sigma70-ECF"/>
    <property type="match status" value="1"/>
</dbReference>
<evidence type="ECO:0000256" key="5">
    <source>
        <dbReference type="ARBA" id="ARBA00023163"/>
    </source>
</evidence>
<keyword evidence="5" id="KW-0804">Transcription</keyword>
<keyword evidence="2" id="KW-0805">Transcription regulation</keyword>
<dbReference type="GO" id="GO:0003677">
    <property type="term" value="F:DNA binding"/>
    <property type="evidence" value="ECO:0007669"/>
    <property type="project" value="UniProtKB-KW"/>
</dbReference>
<evidence type="ECO:0000313" key="7">
    <source>
        <dbReference type="EMBL" id="MDR7327681.1"/>
    </source>
</evidence>
<dbReference type="SUPFAM" id="SSF88946">
    <property type="entry name" value="Sigma2 domain of RNA polymerase sigma factors"/>
    <property type="match status" value="1"/>
</dbReference>
<dbReference type="InterPro" id="IPR007627">
    <property type="entry name" value="RNA_pol_sigma70_r2"/>
</dbReference>
<proteinExistence type="inferred from homology"/>
<dbReference type="Proteomes" id="UP001183629">
    <property type="component" value="Unassembled WGS sequence"/>
</dbReference>
<dbReference type="GO" id="GO:0016987">
    <property type="term" value="F:sigma factor activity"/>
    <property type="evidence" value="ECO:0007669"/>
    <property type="project" value="UniProtKB-KW"/>
</dbReference>
<feature type="domain" description="RNA polymerase sigma-70 region 2" evidence="6">
    <location>
        <begin position="21"/>
        <end position="85"/>
    </location>
</feature>
<dbReference type="InterPro" id="IPR013325">
    <property type="entry name" value="RNA_pol_sigma_r2"/>
</dbReference>
<dbReference type="Pfam" id="PF04542">
    <property type="entry name" value="Sigma70_r2"/>
    <property type="match status" value="1"/>
</dbReference>
<dbReference type="GO" id="GO:0006352">
    <property type="term" value="P:DNA-templated transcription initiation"/>
    <property type="evidence" value="ECO:0007669"/>
    <property type="project" value="InterPro"/>
</dbReference>
<comment type="caution">
    <text evidence="7">The sequence shown here is derived from an EMBL/GenBank/DDBJ whole genome shotgun (WGS) entry which is preliminary data.</text>
</comment>
<dbReference type="CDD" id="cd06171">
    <property type="entry name" value="Sigma70_r4"/>
    <property type="match status" value="1"/>
</dbReference>
<keyword evidence="8" id="KW-1185">Reference proteome</keyword>
<dbReference type="AlphaFoldDB" id="A0AAE3ZZI1"/>
<sequence>MDTADLVRAAQDGDAGALGALIAHHRPAMMAVALSLLSQPADAEDAVQDAALTALVRIGDLRDPAAAGPWLKMIVRNRCRTALRSPAPTPVDELRAVAGLGNPDDLLERHALRDWVAQAVADLPPSLRTVTMLRYFTAVSSTHDMAALCGIPAGTVRRRLHEARRALSAKLAAARSRPFDGAGDWRRSRAAAEAAAEAGIGGTFGAYLRDGWDPHVRSAWAGGRREHGFAPLIRIMDSNVAAGMLPRVRDVSASRDLALWQIDVVQTGPERVCAADAYWLLSMHDGRVSELRIFQRG</sequence>
<reference evidence="7 8" key="1">
    <citation type="submission" date="2023-07" db="EMBL/GenBank/DDBJ databases">
        <title>Sequencing the genomes of 1000 actinobacteria strains.</title>
        <authorList>
            <person name="Klenk H.-P."/>
        </authorList>
    </citation>
    <scope>NUCLEOTIDE SEQUENCE [LARGE SCALE GENOMIC DNA]</scope>
    <source>
        <strain evidence="7 8">DSM 44711</strain>
    </source>
</reference>
<gene>
    <name evidence="7" type="ORF">J2S44_007931</name>
</gene>
<keyword evidence="3" id="KW-0731">Sigma factor</keyword>
<dbReference type="PANTHER" id="PTHR43133:SF8">
    <property type="entry name" value="RNA POLYMERASE SIGMA FACTOR HI_1459-RELATED"/>
    <property type="match status" value="1"/>
</dbReference>
<dbReference type="InterPro" id="IPR036388">
    <property type="entry name" value="WH-like_DNA-bd_sf"/>
</dbReference>
<evidence type="ECO:0000256" key="3">
    <source>
        <dbReference type="ARBA" id="ARBA00023082"/>
    </source>
</evidence>
<dbReference type="InterPro" id="IPR013324">
    <property type="entry name" value="RNA_pol_sigma_r3/r4-like"/>
</dbReference>
<evidence type="ECO:0000256" key="2">
    <source>
        <dbReference type="ARBA" id="ARBA00023015"/>
    </source>
</evidence>
<dbReference type="InterPro" id="IPR039425">
    <property type="entry name" value="RNA_pol_sigma-70-like"/>
</dbReference>
<dbReference type="SUPFAM" id="SSF88659">
    <property type="entry name" value="Sigma3 and sigma4 domains of RNA polymerase sigma factors"/>
    <property type="match status" value="1"/>
</dbReference>
<evidence type="ECO:0000256" key="4">
    <source>
        <dbReference type="ARBA" id="ARBA00023125"/>
    </source>
</evidence>
<dbReference type="Gene3D" id="1.10.10.10">
    <property type="entry name" value="Winged helix-like DNA-binding domain superfamily/Winged helix DNA-binding domain"/>
    <property type="match status" value="1"/>
</dbReference>
<keyword evidence="4" id="KW-0238">DNA-binding</keyword>
<evidence type="ECO:0000259" key="6">
    <source>
        <dbReference type="Pfam" id="PF04542"/>
    </source>
</evidence>
<dbReference type="PANTHER" id="PTHR43133">
    <property type="entry name" value="RNA POLYMERASE ECF-TYPE SIGMA FACTO"/>
    <property type="match status" value="1"/>
</dbReference>
<dbReference type="Gene3D" id="1.10.1740.10">
    <property type="match status" value="1"/>
</dbReference>
<dbReference type="EMBL" id="JAVDYC010000001">
    <property type="protein sequence ID" value="MDR7327681.1"/>
    <property type="molecule type" value="Genomic_DNA"/>
</dbReference>
<evidence type="ECO:0000256" key="1">
    <source>
        <dbReference type="ARBA" id="ARBA00010641"/>
    </source>
</evidence>
<organism evidence="7 8">
    <name type="scientific">Catenuloplanes niger</name>
    <dbReference type="NCBI Taxonomy" id="587534"/>
    <lineage>
        <taxon>Bacteria</taxon>
        <taxon>Bacillati</taxon>
        <taxon>Actinomycetota</taxon>
        <taxon>Actinomycetes</taxon>
        <taxon>Micromonosporales</taxon>
        <taxon>Micromonosporaceae</taxon>
        <taxon>Catenuloplanes</taxon>
    </lineage>
</organism>
<dbReference type="RefSeq" id="WP_310425290.1">
    <property type="nucleotide sequence ID" value="NZ_JAVDYC010000001.1"/>
</dbReference>
<name>A0AAE3ZZI1_9ACTN</name>
<dbReference type="InterPro" id="IPR014284">
    <property type="entry name" value="RNA_pol_sigma-70_dom"/>
</dbReference>
<evidence type="ECO:0000313" key="8">
    <source>
        <dbReference type="Proteomes" id="UP001183629"/>
    </source>
</evidence>